<evidence type="ECO:0008006" key="4">
    <source>
        <dbReference type="Google" id="ProtNLM"/>
    </source>
</evidence>
<accession>A0ABQ0U2G3</accession>
<keyword evidence="1" id="KW-0732">Signal</keyword>
<sequence>MLIALLLLPTLSATPALAGADEPAYAGDDTALARLDNGVQLLGGNVQSPDGVTSGFRLTAGLSPHDLPSFDFGAEIRYRESNDVPVTSATRDTLLDTTSLGGSLLAGVRFGAFGLYAKSGLAGWQGKAASGHAPELSQGGMTRVNGFGARLDFDNDWVSRLEVERVDDPALEHLNMVTASVHLPF</sequence>
<gene>
    <name evidence="2" type="ORF">HHA04nite_09100</name>
</gene>
<dbReference type="Gene3D" id="2.40.160.20">
    <property type="match status" value="1"/>
</dbReference>
<dbReference type="Proteomes" id="UP000321121">
    <property type="component" value="Unassembled WGS sequence"/>
</dbReference>
<protein>
    <recommendedName>
        <fullName evidence="4">Outer membrane protein beta-barrel domain-containing protein</fullName>
    </recommendedName>
</protein>
<dbReference type="SUPFAM" id="SSF56925">
    <property type="entry name" value="OMPA-like"/>
    <property type="match status" value="1"/>
</dbReference>
<dbReference type="EMBL" id="BJUS01000006">
    <property type="protein sequence ID" value="GEK72366.1"/>
    <property type="molecule type" value="Genomic_DNA"/>
</dbReference>
<organism evidence="2 3">
    <name type="scientific">Halomonas halophila</name>
    <dbReference type="NCBI Taxonomy" id="29573"/>
    <lineage>
        <taxon>Bacteria</taxon>
        <taxon>Pseudomonadati</taxon>
        <taxon>Pseudomonadota</taxon>
        <taxon>Gammaproteobacteria</taxon>
        <taxon>Oceanospirillales</taxon>
        <taxon>Halomonadaceae</taxon>
        <taxon>Halomonas</taxon>
    </lineage>
</organism>
<evidence type="ECO:0000256" key="1">
    <source>
        <dbReference type="SAM" id="SignalP"/>
    </source>
</evidence>
<feature type="chain" id="PRO_5045903991" description="Outer membrane protein beta-barrel domain-containing protein" evidence="1">
    <location>
        <begin position="19"/>
        <end position="185"/>
    </location>
</feature>
<reference evidence="2 3" key="1">
    <citation type="submission" date="2019-07" db="EMBL/GenBank/DDBJ databases">
        <title>Whole genome shotgun sequence of Halomonas halophila NBRC 102604.</title>
        <authorList>
            <person name="Hosoyama A."/>
            <person name="Uohara A."/>
            <person name="Ohji S."/>
            <person name="Ichikawa N."/>
        </authorList>
    </citation>
    <scope>NUCLEOTIDE SEQUENCE [LARGE SCALE GENOMIC DNA]</scope>
    <source>
        <strain evidence="2 3">NBRC 102604</strain>
    </source>
</reference>
<dbReference type="InterPro" id="IPR011250">
    <property type="entry name" value="OMP/PagP_B-barrel"/>
</dbReference>
<name>A0ABQ0U2G3_9GAMM</name>
<feature type="signal peptide" evidence="1">
    <location>
        <begin position="1"/>
        <end position="18"/>
    </location>
</feature>
<comment type="caution">
    <text evidence="2">The sequence shown here is derived from an EMBL/GenBank/DDBJ whole genome shotgun (WGS) entry which is preliminary data.</text>
</comment>
<evidence type="ECO:0000313" key="2">
    <source>
        <dbReference type="EMBL" id="GEK72366.1"/>
    </source>
</evidence>
<keyword evidence="3" id="KW-1185">Reference proteome</keyword>
<evidence type="ECO:0000313" key="3">
    <source>
        <dbReference type="Proteomes" id="UP000321121"/>
    </source>
</evidence>
<dbReference type="RefSeq" id="WP_237022368.1">
    <property type="nucleotide sequence ID" value="NZ_BJUS01000006.1"/>
</dbReference>
<proteinExistence type="predicted"/>